<dbReference type="InterPro" id="IPR002156">
    <property type="entry name" value="RNaseH_domain"/>
</dbReference>
<evidence type="ECO:0000313" key="3">
    <source>
        <dbReference type="Proteomes" id="UP000770661"/>
    </source>
</evidence>
<dbReference type="AlphaFoldDB" id="A0A8J4XLC6"/>
<keyword evidence="3" id="KW-1185">Reference proteome</keyword>
<comment type="caution">
    <text evidence="2">The sequence shown here is derived from an EMBL/GenBank/DDBJ whole genome shotgun (WGS) entry which is preliminary data.</text>
</comment>
<dbReference type="GO" id="GO:0004523">
    <property type="term" value="F:RNA-DNA hybrid ribonuclease activity"/>
    <property type="evidence" value="ECO:0007669"/>
    <property type="project" value="InterPro"/>
</dbReference>
<dbReference type="OrthoDB" id="6378490at2759"/>
<feature type="domain" description="RNase H type-1" evidence="1">
    <location>
        <begin position="1"/>
        <end position="43"/>
    </location>
</feature>
<dbReference type="EMBL" id="JACEEZ010025277">
    <property type="protein sequence ID" value="KAG0702458.1"/>
    <property type="molecule type" value="Genomic_DNA"/>
</dbReference>
<reference evidence="2" key="1">
    <citation type="submission" date="2020-07" db="EMBL/GenBank/DDBJ databases">
        <title>The High-quality genome of the commercially important snow crab, Chionoecetes opilio.</title>
        <authorList>
            <person name="Jeong J.-H."/>
            <person name="Ryu S."/>
        </authorList>
    </citation>
    <scope>NUCLEOTIDE SEQUENCE</scope>
    <source>
        <strain evidence="2">MADBK_172401_WGS</strain>
        <tissue evidence="2">Digestive gland</tissue>
    </source>
</reference>
<dbReference type="Pfam" id="PF13456">
    <property type="entry name" value="RVT_3"/>
    <property type="match status" value="1"/>
</dbReference>
<dbReference type="SUPFAM" id="SSF53098">
    <property type="entry name" value="Ribonuclease H-like"/>
    <property type="match status" value="1"/>
</dbReference>
<dbReference type="GO" id="GO:0003676">
    <property type="term" value="F:nucleic acid binding"/>
    <property type="evidence" value="ECO:0007669"/>
    <property type="project" value="InterPro"/>
</dbReference>
<proteinExistence type="predicted"/>
<organism evidence="2 3">
    <name type="scientific">Chionoecetes opilio</name>
    <name type="common">Atlantic snow crab</name>
    <name type="synonym">Cancer opilio</name>
    <dbReference type="NCBI Taxonomy" id="41210"/>
    <lineage>
        <taxon>Eukaryota</taxon>
        <taxon>Metazoa</taxon>
        <taxon>Ecdysozoa</taxon>
        <taxon>Arthropoda</taxon>
        <taxon>Crustacea</taxon>
        <taxon>Multicrustacea</taxon>
        <taxon>Malacostraca</taxon>
        <taxon>Eumalacostraca</taxon>
        <taxon>Eucarida</taxon>
        <taxon>Decapoda</taxon>
        <taxon>Pleocyemata</taxon>
        <taxon>Brachyura</taxon>
        <taxon>Eubrachyura</taxon>
        <taxon>Majoidea</taxon>
        <taxon>Majidae</taxon>
        <taxon>Chionoecetes</taxon>
    </lineage>
</organism>
<accession>A0A8J4XLC6</accession>
<evidence type="ECO:0000313" key="2">
    <source>
        <dbReference type="EMBL" id="KAG0702458.1"/>
    </source>
</evidence>
<dbReference type="Gene3D" id="3.30.420.10">
    <property type="entry name" value="Ribonuclease H-like superfamily/Ribonuclease H"/>
    <property type="match status" value="1"/>
</dbReference>
<protein>
    <recommendedName>
        <fullName evidence="1">RNase H type-1 domain-containing protein</fullName>
    </recommendedName>
</protein>
<dbReference type="Proteomes" id="UP000770661">
    <property type="component" value="Unassembled WGS sequence"/>
</dbReference>
<name>A0A8J4XLC6_CHIOP</name>
<dbReference type="InterPro" id="IPR012337">
    <property type="entry name" value="RNaseH-like_sf"/>
</dbReference>
<evidence type="ECO:0000259" key="1">
    <source>
        <dbReference type="Pfam" id="PF13456"/>
    </source>
</evidence>
<gene>
    <name evidence="2" type="ORF">GWK47_025095</name>
</gene>
<sequence>MAELDAVVKGLNLALAWQIKEVELLTDSSTFFRWISDSLSGKSRLKTRAVSEMLIQRRIGLVTSLVEECGLRVQVSLVPSESSKADALTRVPQLWLKTTATPAAVCMAMDYTSIDDLV</sequence>
<dbReference type="InterPro" id="IPR036397">
    <property type="entry name" value="RNaseH_sf"/>
</dbReference>